<sequence length="64" mass="7568">MRQGQAFSTFIKLLDAVQTHAFSQHFQGEQLLELRLDLCDQRIRGHARKLVQKKSKSRFLLHYV</sequence>
<gene>
    <name evidence="1" type="ORF">CCR75_004438</name>
</gene>
<name>A0A976IID4_BRELC</name>
<reference evidence="1 2" key="1">
    <citation type="journal article" date="2021" name="Genome Biol.">
        <title>AFLAP: assembly-free linkage analysis pipeline using k-mers from genome sequencing data.</title>
        <authorList>
            <person name="Fletcher K."/>
            <person name="Zhang L."/>
            <person name="Gil J."/>
            <person name="Han R."/>
            <person name="Cavanaugh K."/>
            <person name="Michelmore R."/>
        </authorList>
    </citation>
    <scope>NUCLEOTIDE SEQUENCE [LARGE SCALE GENOMIC DNA]</scope>
    <source>
        <strain evidence="1 2">SF5</strain>
    </source>
</reference>
<keyword evidence="2" id="KW-1185">Reference proteome</keyword>
<evidence type="ECO:0000313" key="1">
    <source>
        <dbReference type="EMBL" id="TDH72351.1"/>
    </source>
</evidence>
<dbReference type="AlphaFoldDB" id="A0A976IID4"/>
<dbReference type="OrthoDB" id="540213at2759"/>
<comment type="caution">
    <text evidence="1">The sequence shown here is derived from an EMBL/GenBank/DDBJ whole genome shotgun (WGS) entry which is preliminary data.</text>
</comment>
<dbReference type="KEGG" id="blac:94348195"/>
<dbReference type="GeneID" id="94348195"/>
<dbReference type="RefSeq" id="XP_067821850.1">
    <property type="nucleotide sequence ID" value="XM_067962524.1"/>
</dbReference>
<dbReference type="Proteomes" id="UP000294530">
    <property type="component" value="Unassembled WGS sequence"/>
</dbReference>
<proteinExistence type="predicted"/>
<organism evidence="1 2">
    <name type="scientific">Bremia lactucae</name>
    <name type="common">Lettuce downy mildew</name>
    <dbReference type="NCBI Taxonomy" id="4779"/>
    <lineage>
        <taxon>Eukaryota</taxon>
        <taxon>Sar</taxon>
        <taxon>Stramenopiles</taxon>
        <taxon>Oomycota</taxon>
        <taxon>Peronosporomycetes</taxon>
        <taxon>Peronosporales</taxon>
        <taxon>Peronosporaceae</taxon>
        <taxon>Bremia</taxon>
    </lineage>
</organism>
<protein>
    <submittedName>
        <fullName evidence="1">Uncharacterized protein</fullName>
    </submittedName>
</protein>
<accession>A0A976IID4</accession>
<dbReference type="EMBL" id="SHOA02000012">
    <property type="protein sequence ID" value="TDH72351.1"/>
    <property type="molecule type" value="Genomic_DNA"/>
</dbReference>
<evidence type="ECO:0000313" key="2">
    <source>
        <dbReference type="Proteomes" id="UP000294530"/>
    </source>
</evidence>